<dbReference type="PANTHER" id="PTHR43685:SF2">
    <property type="entry name" value="GLYCOSYLTRANSFERASE 2-LIKE DOMAIN-CONTAINING PROTEIN"/>
    <property type="match status" value="1"/>
</dbReference>
<dbReference type="Gene3D" id="3.90.550.10">
    <property type="entry name" value="Spore Coat Polysaccharide Biosynthesis Protein SpsA, Chain A"/>
    <property type="match status" value="1"/>
</dbReference>
<dbReference type="SUPFAM" id="SSF53448">
    <property type="entry name" value="Nucleotide-diphospho-sugar transferases"/>
    <property type="match status" value="1"/>
</dbReference>
<dbReference type="InterPro" id="IPR050834">
    <property type="entry name" value="Glycosyltransf_2"/>
</dbReference>
<protein>
    <recommendedName>
        <fullName evidence="1">Glycosyltransferase 2-like domain-containing protein</fullName>
    </recommendedName>
</protein>
<feature type="domain" description="Glycosyltransferase 2-like" evidence="1">
    <location>
        <begin position="4"/>
        <end position="136"/>
    </location>
</feature>
<evidence type="ECO:0000313" key="2">
    <source>
        <dbReference type="EMBL" id="OGM27544.1"/>
    </source>
</evidence>
<dbReference type="InterPro" id="IPR029044">
    <property type="entry name" value="Nucleotide-diphossugar_trans"/>
</dbReference>
<reference evidence="2 3" key="1">
    <citation type="journal article" date="2016" name="Nat. Commun.">
        <title>Thousands of microbial genomes shed light on interconnected biogeochemical processes in an aquifer system.</title>
        <authorList>
            <person name="Anantharaman K."/>
            <person name="Brown C.T."/>
            <person name="Hug L.A."/>
            <person name="Sharon I."/>
            <person name="Castelle C.J."/>
            <person name="Probst A.J."/>
            <person name="Thomas B.C."/>
            <person name="Singh A."/>
            <person name="Wilkins M.J."/>
            <person name="Karaoz U."/>
            <person name="Brodie E.L."/>
            <person name="Williams K.H."/>
            <person name="Hubbard S.S."/>
            <person name="Banfield J.F."/>
        </authorList>
    </citation>
    <scope>NUCLEOTIDE SEQUENCE [LARGE SCALE GENOMIC DNA]</scope>
</reference>
<proteinExistence type="predicted"/>
<dbReference type="AlphaFoldDB" id="A0A1F7YJL5"/>
<dbReference type="CDD" id="cd00761">
    <property type="entry name" value="Glyco_tranf_GTA_type"/>
    <property type="match status" value="1"/>
</dbReference>
<comment type="caution">
    <text evidence="2">The sequence shown here is derived from an EMBL/GenBank/DDBJ whole genome shotgun (WGS) entry which is preliminary data.</text>
</comment>
<dbReference type="InterPro" id="IPR001173">
    <property type="entry name" value="Glyco_trans_2-like"/>
</dbReference>
<dbReference type="EMBL" id="MGGL01000004">
    <property type="protein sequence ID" value="OGM27544.1"/>
    <property type="molecule type" value="Genomic_DNA"/>
</dbReference>
<dbReference type="Pfam" id="PF00535">
    <property type="entry name" value="Glycos_transf_2"/>
    <property type="match status" value="1"/>
</dbReference>
<accession>A0A1F7YJL5</accession>
<evidence type="ECO:0000259" key="1">
    <source>
        <dbReference type="Pfam" id="PF00535"/>
    </source>
</evidence>
<sequence length="278" mass="31606">MKISVIIPTYNEAQVIGECLLSLAKQSIKDFEVIVVDDGSTDDTLTVITKLQVSYKLHVTRQKHQGPGVARNLGAKQAKGQILVFVDADMIFGKDFLRFLVKPIIEGKYKGVFSKEEYVSNWDNVWAKCWNFNEGWEHKKRHPKNYPDKQKVFRAILKSEFNKVGGFNKGGYTDDYTLYAKLGYMAESAPGAIFYHKNPSNLFDVFHQAKWVAKREYKFDIIGKIIALFRSSLPVSIIIGIDKSISNRTPGFLVFKVIYDSGIFLGILENLLTGKVYK</sequence>
<dbReference type="Proteomes" id="UP000179221">
    <property type="component" value="Unassembled WGS sequence"/>
</dbReference>
<gene>
    <name evidence="2" type="ORF">A2628_02025</name>
</gene>
<evidence type="ECO:0000313" key="3">
    <source>
        <dbReference type="Proteomes" id="UP000179221"/>
    </source>
</evidence>
<dbReference type="PANTHER" id="PTHR43685">
    <property type="entry name" value="GLYCOSYLTRANSFERASE"/>
    <property type="match status" value="1"/>
</dbReference>
<name>A0A1F7YJL5_9BACT</name>
<organism evidence="2 3">
    <name type="scientific">Candidatus Woesebacteria bacterium RIFCSPHIGHO2_01_FULL_40_22</name>
    <dbReference type="NCBI Taxonomy" id="1802499"/>
    <lineage>
        <taxon>Bacteria</taxon>
        <taxon>Candidatus Woeseibacteriota</taxon>
    </lineage>
</organism>